<organism evidence="1">
    <name type="scientific">Escherichia coli</name>
    <dbReference type="NCBI Taxonomy" id="562"/>
    <lineage>
        <taxon>Bacteria</taxon>
        <taxon>Pseudomonadati</taxon>
        <taxon>Pseudomonadota</taxon>
        <taxon>Gammaproteobacteria</taxon>
        <taxon>Enterobacterales</taxon>
        <taxon>Enterobacteriaceae</taxon>
        <taxon>Escherichia</taxon>
    </lineage>
</organism>
<proteinExistence type="predicted"/>
<accession>A0A776KSR2</accession>
<dbReference type="EMBL" id="DABHBH010000009">
    <property type="protein sequence ID" value="HAJ1159695.1"/>
    <property type="molecule type" value="Genomic_DNA"/>
</dbReference>
<protein>
    <submittedName>
        <fullName evidence="1">Uncharacterized protein</fullName>
    </submittedName>
</protein>
<comment type="caution">
    <text evidence="1">The sequence shown here is derived from an EMBL/GenBank/DDBJ whole genome shotgun (WGS) entry which is preliminary data.</text>
</comment>
<reference evidence="1" key="1">
    <citation type="journal article" date="2018" name="Genome Biol.">
        <title>SKESA: strategic k-mer extension for scrupulous assemblies.</title>
        <authorList>
            <person name="Souvorov A."/>
            <person name="Agarwala R."/>
            <person name="Lipman D.J."/>
        </authorList>
    </citation>
    <scope>NUCLEOTIDE SEQUENCE</scope>
    <source>
        <strain evidence="1">EC00674</strain>
    </source>
</reference>
<dbReference type="RefSeq" id="WP_262935995.1">
    <property type="nucleotide sequence ID" value="NZ_JAOSCD010000002.1"/>
</dbReference>
<name>A0A776KSR2_ECOLX</name>
<sequence length="101" mass="11686">MSVFKDSESLIKKNNGVAYKDIPLFNETNIFGFEFLKVTDRVNYSEFMIDRIFFVKTKAEIIISYDDIMKEVLKTIGDIKESIDSLANDGRINYINSQQSN</sequence>
<gene>
    <name evidence="1" type="ORF">HL631_08305</name>
</gene>
<dbReference type="AlphaFoldDB" id="A0A776KSR2"/>
<reference evidence="1" key="2">
    <citation type="submission" date="2019-09" db="EMBL/GenBank/DDBJ databases">
        <authorList>
            <consortium name="NCBI Pathogen Detection Project"/>
        </authorList>
    </citation>
    <scope>NUCLEOTIDE SEQUENCE</scope>
    <source>
        <strain evidence="1">EC00674</strain>
    </source>
</reference>
<evidence type="ECO:0000313" key="1">
    <source>
        <dbReference type="EMBL" id="HAJ1159695.1"/>
    </source>
</evidence>